<keyword evidence="2" id="KW-0812">Transmembrane</keyword>
<dbReference type="AlphaFoldDB" id="A0A1R2BDQ0"/>
<feature type="transmembrane region" description="Helical" evidence="2">
    <location>
        <begin position="234"/>
        <end position="255"/>
    </location>
</feature>
<dbReference type="EMBL" id="MPUH01000724">
    <property type="protein sequence ID" value="OMJ74874.1"/>
    <property type="molecule type" value="Genomic_DNA"/>
</dbReference>
<evidence type="ECO:0000256" key="2">
    <source>
        <dbReference type="SAM" id="Phobius"/>
    </source>
</evidence>
<feature type="transmembrane region" description="Helical" evidence="2">
    <location>
        <begin position="123"/>
        <end position="146"/>
    </location>
</feature>
<dbReference type="Gene3D" id="3.30.40.10">
    <property type="entry name" value="Zinc/RING finger domain, C3HC4 (zinc finger)"/>
    <property type="match status" value="1"/>
</dbReference>
<sequence length="393" mass="45130">MASGQIDENLEWIKSSLKFAIPSLIIYSLCSYYLILWVQYNYSLVVPLGLILLQKLISILIALMKVRKYKFEWLTVLDSILKTLFIALLILACFDFIKVIFAGAPLYASNILLSILSYKNPSNFAICIHVFGIIIQWSFTVAFIFLSLRYQETIDWPWLYLFWPLWLIISLSCISAFLYIVKKIVLWLKESIKIIYPLWLFLNIFGISLTFGLFIVNLCSYINYKDKNVFIRGCAIFGSFLLFSALTTLAVYKYIVQWIADAFRSFAAQEPQSPAVNRPLRNLHKSMFLSKISSTFYKTINQKIQPQESEEEEEKGKNKSISSIKDCLICYSNECDSVLIPCGHGGICNDCSIKLLESGKDCHICRNSIEKVLKINKKDNIVINTTVVENEIS</sequence>
<keyword evidence="1" id="KW-0479">Metal-binding</keyword>
<keyword evidence="1" id="KW-0863">Zinc-finger</keyword>
<evidence type="ECO:0000259" key="3">
    <source>
        <dbReference type="PROSITE" id="PS50089"/>
    </source>
</evidence>
<gene>
    <name evidence="4" type="ORF">SteCoe_26127</name>
</gene>
<keyword evidence="5" id="KW-1185">Reference proteome</keyword>
<dbReference type="PANTHER" id="PTHR22996:SF0">
    <property type="entry name" value="RE60872P-RELATED"/>
    <property type="match status" value="1"/>
</dbReference>
<keyword evidence="2" id="KW-0472">Membrane</keyword>
<reference evidence="4 5" key="1">
    <citation type="submission" date="2016-11" db="EMBL/GenBank/DDBJ databases">
        <title>The macronuclear genome of Stentor coeruleus: a giant cell with tiny introns.</title>
        <authorList>
            <person name="Slabodnick M."/>
            <person name="Ruby J.G."/>
            <person name="Reiff S.B."/>
            <person name="Swart E.C."/>
            <person name="Gosai S."/>
            <person name="Prabakaran S."/>
            <person name="Witkowska E."/>
            <person name="Larue G.E."/>
            <person name="Fisher S."/>
            <person name="Freeman R.M."/>
            <person name="Gunawardena J."/>
            <person name="Chu W."/>
            <person name="Stover N.A."/>
            <person name="Gregory B.D."/>
            <person name="Nowacki M."/>
            <person name="Derisi J."/>
            <person name="Roy S.W."/>
            <person name="Marshall W.F."/>
            <person name="Sood P."/>
        </authorList>
    </citation>
    <scope>NUCLEOTIDE SEQUENCE [LARGE SCALE GENOMIC DNA]</scope>
    <source>
        <strain evidence="4">WM001</strain>
    </source>
</reference>
<feature type="transmembrane region" description="Helical" evidence="2">
    <location>
        <begin position="44"/>
        <end position="63"/>
    </location>
</feature>
<dbReference type="OrthoDB" id="312892at2759"/>
<dbReference type="InterPro" id="IPR045194">
    <property type="entry name" value="MGRN1/RNF157-like"/>
</dbReference>
<organism evidence="4 5">
    <name type="scientific">Stentor coeruleus</name>
    <dbReference type="NCBI Taxonomy" id="5963"/>
    <lineage>
        <taxon>Eukaryota</taxon>
        <taxon>Sar</taxon>
        <taxon>Alveolata</taxon>
        <taxon>Ciliophora</taxon>
        <taxon>Postciliodesmatophora</taxon>
        <taxon>Heterotrichea</taxon>
        <taxon>Heterotrichida</taxon>
        <taxon>Stentoridae</taxon>
        <taxon>Stentor</taxon>
    </lineage>
</organism>
<dbReference type="Pfam" id="PF13920">
    <property type="entry name" value="zf-C3HC4_3"/>
    <property type="match status" value="1"/>
</dbReference>
<feature type="transmembrane region" description="Helical" evidence="2">
    <location>
        <begin position="158"/>
        <end position="180"/>
    </location>
</feature>
<feature type="domain" description="RING-type" evidence="3">
    <location>
        <begin position="327"/>
        <end position="366"/>
    </location>
</feature>
<dbReference type="GO" id="GO:0061630">
    <property type="term" value="F:ubiquitin protein ligase activity"/>
    <property type="evidence" value="ECO:0007669"/>
    <property type="project" value="UniProtKB-EC"/>
</dbReference>
<evidence type="ECO:0000256" key="1">
    <source>
        <dbReference type="PROSITE-ProRule" id="PRU00175"/>
    </source>
</evidence>
<keyword evidence="1" id="KW-0862">Zinc</keyword>
<dbReference type="InterPro" id="IPR001841">
    <property type="entry name" value="Znf_RING"/>
</dbReference>
<dbReference type="GO" id="GO:0008270">
    <property type="term" value="F:zinc ion binding"/>
    <property type="evidence" value="ECO:0007669"/>
    <property type="project" value="UniProtKB-KW"/>
</dbReference>
<feature type="transmembrane region" description="Helical" evidence="2">
    <location>
        <begin position="200"/>
        <end position="222"/>
    </location>
</feature>
<evidence type="ECO:0000313" key="4">
    <source>
        <dbReference type="EMBL" id="OMJ74874.1"/>
    </source>
</evidence>
<dbReference type="InterPro" id="IPR013083">
    <property type="entry name" value="Znf_RING/FYVE/PHD"/>
</dbReference>
<dbReference type="SUPFAM" id="SSF57850">
    <property type="entry name" value="RING/U-box"/>
    <property type="match status" value="1"/>
</dbReference>
<dbReference type="Proteomes" id="UP000187209">
    <property type="component" value="Unassembled WGS sequence"/>
</dbReference>
<comment type="caution">
    <text evidence="4">The sequence shown here is derived from an EMBL/GenBank/DDBJ whole genome shotgun (WGS) entry which is preliminary data.</text>
</comment>
<name>A0A1R2BDQ0_9CILI</name>
<dbReference type="PROSITE" id="PS50089">
    <property type="entry name" value="ZF_RING_2"/>
    <property type="match status" value="1"/>
</dbReference>
<protein>
    <recommendedName>
        <fullName evidence="3">RING-type domain-containing protein</fullName>
    </recommendedName>
</protein>
<feature type="transmembrane region" description="Helical" evidence="2">
    <location>
        <begin position="19"/>
        <end position="38"/>
    </location>
</feature>
<evidence type="ECO:0000313" key="5">
    <source>
        <dbReference type="Proteomes" id="UP000187209"/>
    </source>
</evidence>
<dbReference type="GO" id="GO:0005737">
    <property type="term" value="C:cytoplasm"/>
    <property type="evidence" value="ECO:0007669"/>
    <property type="project" value="TreeGrafter"/>
</dbReference>
<proteinExistence type="predicted"/>
<dbReference type="PANTHER" id="PTHR22996">
    <property type="entry name" value="MAHOGUNIN"/>
    <property type="match status" value="1"/>
</dbReference>
<accession>A0A1R2BDQ0</accession>
<keyword evidence="2" id="KW-1133">Transmembrane helix</keyword>
<dbReference type="GO" id="GO:0016567">
    <property type="term" value="P:protein ubiquitination"/>
    <property type="evidence" value="ECO:0007669"/>
    <property type="project" value="TreeGrafter"/>
</dbReference>
<feature type="transmembrane region" description="Helical" evidence="2">
    <location>
        <begin position="84"/>
        <end position="103"/>
    </location>
</feature>